<dbReference type="PANTHER" id="PTHR34144:SF5">
    <property type="entry name" value="ALPHA-1,3-MANNOSYLTRANSFERASE CMT1"/>
    <property type="match status" value="1"/>
</dbReference>
<dbReference type="Proteomes" id="UP000245699">
    <property type="component" value="Unassembled WGS sequence"/>
</dbReference>
<evidence type="ECO:0000313" key="2">
    <source>
        <dbReference type="Proteomes" id="UP000245699"/>
    </source>
</evidence>
<protein>
    <recommendedName>
        <fullName evidence="3">Alpha-1,3-mannosyltransferase CMT1</fullName>
    </recommendedName>
</protein>
<dbReference type="OrthoDB" id="262547at2759"/>
<name>A0A2T9YDD0_9FUNG</name>
<dbReference type="AlphaFoldDB" id="A0A2T9YDD0"/>
<accession>A0A2T9YDD0</accession>
<dbReference type="PANTHER" id="PTHR34144">
    <property type="entry name" value="CHROMOSOME 8, WHOLE GENOME SHOTGUN SEQUENCE"/>
    <property type="match status" value="1"/>
</dbReference>
<reference evidence="1 2" key="1">
    <citation type="journal article" date="2018" name="MBio">
        <title>Comparative Genomics Reveals the Core Gene Toolbox for the Fungus-Insect Symbiosis.</title>
        <authorList>
            <person name="Wang Y."/>
            <person name="Stata M."/>
            <person name="Wang W."/>
            <person name="Stajich J.E."/>
            <person name="White M.M."/>
            <person name="Moncalvo J.M."/>
        </authorList>
    </citation>
    <scope>NUCLEOTIDE SEQUENCE [LARGE SCALE GENOMIC DNA]</scope>
    <source>
        <strain evidence="1 2">AUS-77-4</strain>
    </source>
</reference>
<proteinExistence type="predicted"/>
<dbReference type="Pfam" id="PF11735">
    <property type="entry name" value="CAP59_mtransfer"/>
    <property type="match status" value="1"/>
</dbReference>
<organism evidence="1 2">
    <name type="scientific">Furculomyces boomerangus</name>
    <dbReference type="NCBI Taxonomy" id="61424"/>
    <lineage>
        <taxon>Eukaryota</taxon>
        <taxon>Fungi</taxon>
        <taxon>Fungi incertae sedis</taxon>
        <taxon>Zoopagomycota</taxon>
        <taxon>Kickxellomycotina</taxon>
        <taxon>Harpellomycetes</taxon>
        <taxon>Harpellales</taxon>
        <taxon>Harpellaceae</taxon>
        <taxon>Furculomyces</taxon>
    </lineage>
</organism>
<comment type="caution">
    <text evidence="1">The sequence shown here is derived from an EMBL/GenBank/DDBJ whole genome shotgun (WGS) entry which is preliminary data.</text>
</comment>
<sequence>MKFCLGACFFIPKTRVLALVALVFFLSIISLNKIYSEKSKQTQRNIDSTFYNLVHEPAPLCKTPERMRYDTLLEKGNRYIKFHNEYTPPVPPKNSAGPAAVEPVKHKYFFAMNLYNNQEIIPHLLKEIQRLFEYLGPQNIYFSLYENGSDDSSKYILSMFKITLDKLGIRNTIIVQNKSKPQNVHRIEYLAKLRNKALEPLETESSNGRKYDKIVFMNDVLFCRNDILELLYQSEHQQSDMTCPLDFNAYGEKNEMFFRDTWVARDLNGNKFDRSLQNMVSDKESKARLKRNLPFQVQCCWNGAAVLNAKPFYEPINLRFRRSKLRYNECSASECSLMCNDFWEHGFRRIVTVPRVLLPYEMQHFVRLDDYYKLDPIPLPNEEKIRYVDGPETIVCDGLNNNDRYDPDQNSIRIKYTTNGTKVY</sequence>
<evidence type="ECO:0000313" key="1">
    <source>
        <dbReference type="EMBL" id="PVU90342.1"/>
    </source>
</evidence>
<dbReference type="InterPro" id="IPR021047">
    <property type="entry name" value="Mannosyltransferase_CMT1"/>
</dbReference>
<keyword evidence="2" id="KW-1185">Reference proteome</keyword>
<evidence type="ECO:0008006" key="3">
    <source>
        <dbReference type="Google" id="ProtNLM"/>
    </source>
</evidence>
<gene>
    <name evidence="1" type="ORF">BB559_004692</name>
</gene>
<dbReference type="EMBL" id="MBFT01000486">
    <property type="protein sequence ID" value="PVU90342.1"/>
    <property type="molecule type" value="Genomic_DNA"/>
</dbReference>